<evidence type="ECO:0000256" key="1">
    <source>
        <dbReference type="SAM" id="SignalP"/>
    </source>
</evidence>
<sequence length="47" mass="5072">MKTKKYVIAIAIFGGVLFLANAANQYNLDASQTAKIEKKKGEIPCNG</sequence>
<name>A0ABP9CG24_9FLAO</name>
<proteinExistence type="predicted"/>
<keyword evidence="3" id="KW-1185">Reference proteome</keyword>
<dbReference type="Proteomes" id="UP001501433">
    <property type="component" value="Unassembled WGS sequence"/>
</dbReference>
<comment type="caution">
    <text evidence="2">The sequence shown here is derived from an EMBL/GenBank/DDBJ whole genome shotgun (WGS) entry which is preliminary data.</text>
</comment>
<feature type="signal peptide" evidence="1">
    <location>
        <begin position="1"/>
        <end position="22"/>
    </location>
</feature>
<keyword evidence="1" id="KW-0732">Signal</keyword>
<gene>
    <name evidence="2" type="ORF">GCM10023330_13620</name>
</gene>
<evidence type="ECO:0000313" key="2">
    <source>
        <dbReference type="EMBL" id="GAA4808294.1"/>
    </source>
</evidence>
<feature type="chain" id="PRO_5045668271" evidence="1">
    <location>
        <begin position="23"/>
        <end position="47"/>
    </location>
</feature>
<accession>A0ABP9CG24</accession>
<evidence type="ECO:0000313" key="3">
    <source>
        <dbReference type="Proteomes" id="UP001501433"/>
    </source>
</evidence>
<protein>
    <submittedName>
        <fullName evidence="2">Uncharacterized protein</fullName>
    </submittedName>
</protein>
<organism evidence="2 3">
    <name type="scientific">Litoribaculum gwangyangense</name>
    <dbReference type="NCBI Taxonomy" id="1130722"/>
    <lineage>
        <taxon>Bacteria</taxon>
        <taxon>Pseudomonadati</taxon>
        <taxon>Bacteroidota</taxon>
        <taxon>Flavobacteriia</taxon>
        <taxon>Flavobacteriales</taxon>
        <taxon>Flavobacteriaceae</taxon>
        <taxon>Litoribaculum</taxon>
    </lineage>
</organism>
<dbReference type="EMBL" id="BAABJW010000002">
    <property type="protein sequence ID" value="GAA4808294.1"/>
    <property type="molecule type" value="Genomic_DNA"/>
</dbReference>
<reference evidence="3" key="1">
    <citation type="journal article" date="2019" name="Int. J. Syst. Evol. Microbiol.">
        <title>The Global Catalogue of Microorganisms (GCM) 10K type strain sequencing project: providing services to taxonomists for standard genome sequencing and annotation.</title>
        <authorList>
            <consortium name="The Broad Institute Genomics Platform"/>
            <consortium name="The Broad Institute Genome Sequencing Center for Infectious Disease"/>
            <person name="Wu L."/>
            <person name="Ma J."/>
        </authorList>
    </citation>
    <scope>NUCLEOTIDE SEQUENCE [LARGE SCALE GENOMIC DNA]</scope>
    <source>
        <strain evidence="3">JCM 18325</strain>
    </source>
</reference>